<comment type="caution">
    <text evidence="2">The sequence shown here is derived from an EMBL/GenBank/DDBJ whole genome shotgun (WGS) entry which is preliminary data.</text>
</comment>
<gene>
    <name evidence="2" type="ORF">JMF97_19410</name>
</gene>
<accession>A0ABS1USQ1</accession>
<feature type="domain" description="TfuA-like core" evidence="1">
    <location>
        <begin position="49"/>
        <end position="168"/>
    </location>
</feature>
<dbReference type="Proteomes" id="UP000661193">
    <property type="component" value="Unassembled WGS sequence"/>
</dbReference>
<dbReference type="InterPro" id="IPR012924">
    <property type="entry name" value="TfuA_core"/>
</dbReference>
<protein>
    <recommendedName>
        <fullName evidence="1">TfuA-like core domain-containing protein</fullName>
    </recommendedName>
</protein>
<keyword evidence="3" id="KW-1185">Reference proteome</keyword>
<proteinExistence type="predicted"/>
<dbReference type="Pfam" id="PF07812">
    <property type="entry name" value="TfuA"/>
    <property type="match status" value="1"/>
</dbReference>
<evidence type="ECO:0000313" key="2">
    <source>
        <dbReference type="EMBL" id="MBL6278331.1"/>
    </source>
</evidence>
<organism evidence="2 3">
    <name type="scientific">Micromonospora fiedleri</name>
    <dbReference type="NCBI Taxonomy" id="1157498"/>
    <lineage>
        <taxon>Bacteria</taxon>
        <taxon>Bacillati</taxon>
        <taxon>Actinomycetota</taxon>
        <taxon>Actinomycetes</taxon>
        <taxon>Micromonosporales</taxon>
        <taxon>Micromonosporaceae</taxon>
        <taxon>Micromonospora</taxon>
    </lineage>
</organism>
<dbReference type="EMBL" id="JAETXL010000006">
    <property type="protein sequence ID" value="MBL6278331.1"/>
    <property type="molecule type" value="Genomic_DNA"/>
</dbReference>
<sequence length="460" mass="50470">MTIHVFLGPTLPRERAQELLPEATFLPPVSQGDVLRSVARRPSAIGIIDGRFHDVPAVWHKEILWAISRGIPVYGSASMGALRAAELAAFGMRGVGEIFTAYHEGSLNDDDEVAVAHADADDGYRPVNEAMVNVRATLAAAANAGIVAERTATDLVQLAKQTYYLGRSYPQLLAAGEAAGLPADELAALRAWLPGNRVDRKARDAEAMLRLMAQERGADVPPANFTFEHTAFFEQARQTAGELGGVAGAAANTDDGDPASVTALEILDELRLDPVRYRTVWERAALRATVDAAHPEPPADLPAAAARFRRLHGLTGTAETQAWLDTNGIDVNHFGTLVGIEQQVEETMEQLSEMMPLAVLDVLRIDGEYAPLCQHIAAKRRTLTEHGLDGSGPTADGDTTRQQLRWYFDMIGRPMPQSLESHWRPLGFVDQRDFLRAVRSEYHYRTLADRTERREYEGDH</sequence>
<evidence type="ECO:0000259" key="1">
    <source>
        <dbReference type="Pfam" id="PF07812"/>
    </source>
</evidence>
<name>A0ABS1USQ1_9ACTN</name>
<dbReference type="RefSeq" id="WP_203222810.1">
    <property type="nucleotide sequence ID" value="NZ_JAETXL010000006.1"/>
</dbReference>
<reference evidence="2 3" key="1">
    <citation type="submission" date="2021-01" db="EMBL/GenBank/DDBJ databases">
        <title>Genome sequencing of Micromonospora fiedleri MG-37.</title>
        <authorList>
            <person name="Moreland P.E.J."/>
            <person name="Stach J.E.M."/>
        </authorList>
    </citation>
    <scope>NUCLEOTIDE SEQUENCE [LARGE SCALE GENOMIC DNA]</scope>
    <source>
        <strain evidence="2 3">MG-37</strain>
    </source>
</reference>
<evidence type="ECO:0000313" key="3">
    <source>
        <dbReference type="Proteomes" id="UP000661193"/>
    </source>
</evidence>